<proteinExistence type="predicted"/>
<keyword evidence="2" id="KW-1185">Reference proteome</keyword>
<dbReference type="EMBL" id="CP022695">
    <property type="protein sequence ID" value="AST79337.1"/>
    <property type="molecule type" value="Genomic_DNA"/>
</dbReference>
<organism evidence="1 2">
    <name type="scientific">Citrobacter farmeri</name>
    <dbReference type="NCBI Taxonomy" id="67824"/>
    <lineage>
        <taxon>Bacteria</taxon>
        <taxon>Pseudomonadati</taxon>
        <taxon>Pseudomonadota</taxon>
        <taxon>Gammaproteobacteria</taxon>
        <taxon>Enterobacterales</taxon>
        <taxon>Enterobacteriaceae</taxon>
        <taxon>Citrobacter</taxon>
    </lineage>
</organism>
<accession>A0ACA8D580</accession>
<dbReference type="Proteomes" id="UP000215286">
    <property type="component" value="Chromosome"/>
</dbReference>
<protein>
    <submittedName>
        <fullName evidence="1">Uncharacterized protein</fullName>
    </submittedName>
</protein>
<sequence>MNYTGLYSLFKINRPLTNEEIKYQLRQDFTGMGASDSVALDDAVVIKMNSTYLELVDKYYCDRGMPDVFAFTLSLAPFLLAIGIGCLFFDPSYVVNDFFGLFALVFSIFLSAFFSWFFLKLLLKSWFAWTHYPVRLNRKTGMVHVFKVGGKILSVPWKEVFFTRGRAGPGSSAEWSIDGHILADDGKTVLDTFSLGFSSTRRELVKNWAFVRSYMEVEDCLPDLADIIALCPPVTEKKESYLFGMQYMMRVESRMEWPMTLLLLPLTLPGSVARFIAMRTSKIPRWSDAVEADCAVAPDDPINVSAKDNPKHLWRYVLANQSLEEYTALHQRQTVAIERLRAKVQTQIKNRSADE</sequence>
<evidence type="ECO:0000313" key="1">
    <source>
        <dbReference type="EMBL" id="AST79337.1"/>
    </source>
</evidence>
<evidence type="ECO:0000313" key="2">
    <source>
        <dbReference type="Proteomes" id="UP000215286"/>
    </source>
</evidence>
<name>A0ACA8D580_9ENTR</name>
<reference evidence="1" key="1">
    <citation type="submission" date="2017-08" db="EMBL/GenBank/DDBJ databases">
        <title>Real-time genomic and epidemiological investigation of a multi-institutional outbreak of KPC-producing Enterobacteriaceae reveals complex transmission dynamics and informs management responses.</title>
        <authorList>
            <person name="Kwong J.C."/>
            <person name="Lane C."/>
            <person name="Romanes F."/>
            <person name="Goncalves da Silva A."/>
            <person name="Easton M."/>
            <person name="Cronin K."/>
            <person name="Waters M.J."/>
            <person name="Tomita T."/>
            <person name="Stevens K."/>
            <person name="Schultz M.B."/>
            <person name="Baines S.L."/>
            <person name="Sherry N.L."/>
            <person name="Carter G."/>
            <person name="Mu A."/>
            <person name="Sait M."/>
            <person name="Ballard S.A."/>
            <person name="Seemann T."/>
            <person name="Stinear T.P."/>
            <person name="Howden B.P."/>
        </authorList>
    </citation>
    <scope>NUCLEOTIDE SEQUENCE</scope>
    <source>
        <strain evidence="1">AUSMDU00008141</strain>
    </source>
</reference>
<gene>
    <name evidence="1" type="ORF">CI104_09715</name>
</gene>